<accession>A0A0E9V7C9</accession>
<organism evidence="2">
    <name type="scientific">Anguilla anguilla</name>
    <name type="common">European freshwater eel</name>
    <name type="synonym">Muraena anguilla</name>
    <dbReference type="NCBI Taxonomy" id="7936"/>
    <lineage>
        <taxon>Eukaryota</taxon>
        <taxon>Metazoa</taxon>
        <taxon>Chordata</taxon>
        <taxon>Craniata</taxon>
        <taxon>Vertebrata</taxon>
        <taxon>Euteleostomi</taxon>
        <taxon>Actinopterygii</taxon>
        <taxon>Neopterygii</taxon>
        <taxon>Teleostei</taxon>
        <taxon>Anguilliformes</taxon>
        <taxon>Anguillidae</taxon>
        <taxon>Anguilla</taxon>
    </lineage>
</organism>
<proteinExistence type="predicted"/>
<dbReference type="AlphaFoldDB" id="A0A0E9V7C9"/>
<dbReference type="EMBL" id="GBXM01034676">
    <property type="protein sequence ID" value="JAH73901.1"/>
    <property type="molecule type" value="Transcribed_RNA"/>
</dbReference>
<feature type="compositionally biased region" description="Polar residues" evidence="1">
    <location>
        <begin position="18"/>
        <end position="29"/>
    </location>
</feature>
<evidence type="ECO:0000256" key="1">
    <source>
        <dbReference type="SAM" id="MobiDB-lite"/>
    </source>
</evidence>
<name>A0A0E9V7C9_ANGAN</name>
<evidence type="ECO:0000313" key="2">
    <source>
        <dbReference type="EMBL" id="JAH73901.1"/>
    </source>
</evidence>
<reference evidence="2" key="2">
    <citation type="journal article" date="2015" name="Fish Shellfish Immunol.">
        <title>Early steps in the European eel (Anguilla anguilla)-Vibrio vulnificus interaction in the gills: Role of the RtxA13 toxin.</title>
        <authorList>
            <person name="Callol A."/>
            <person name="Pajuelo D."/>
            <person name="Ebbesson L."/>
            <person name="Teles M."/>
            <person name="MacKenzie S."/>
            <person name="Amaro C."/>
        </authorList>
    </citation>
    <scope>NUCLEOTIDE SEQUENCE</scope>
</reference>
<reference evidence="2" key="1">
    <citation type="submission" date="2014-11" db="EMBL/GenBank/DDBJ databases">
        <authorList>
            <person name="Amaro Gonzalez C."/>
        </authorList>
    </citation>
    <scope>NUCLEOTIDE SEQUENCE</scope>
</reference>
<protein>
    <submittedName>
        <fullName evidence="2">Uncharacterized protein</fullName>
    </submittedName>
</protein>
<sequence length="29" mass="3175">MTASSGPLSRKPMDITDRLSSTYCETKTP</sequence>
<feature type="region of interest" description="Disordered" evidence="1">
    <location>
        <begin position="1"/>
        <end position="29"/>
    </location>
</feature>